<evidence type="ECO:0000313" key="2">
    <source>
        <dbReference type="Proteomes" id="UP000789920"/>
    </source>
</evidence>
<feature type="non-terminal residue" evidence="1">
    <location>
        <position position="1"/>
    </location>
</feature>
<dbReference type="Proteomes" id="UP000789920">
    <property type="component" value="Unassembled WGS sequence"/>
</dbReference>
<name>A0ACA9RSC8_9GLOM</name>
<reference evidence="1" key="1">
    <citation type="submission" date="2021-06" db="EMBL/GenBank/DDBJ databases">
        <authorList>
            <person name="Kallberg Y."/>
            <person name="Tangrot J."/>
            <person name="Rosling A."/>
        </authorList>
    </citation>
    <scope>NUCLEOTIDE SEQUENCE</scope>
    <source>
        <strain evidence="1">MA461A</strain>
    </source>
</reference>
<comment type="caution">
    <text evidence="1">The sequence shown here is derived from an EMBL/GenBank/DDBJ whole genome shotgun (WGS) entry which is preliminary data.</text>
</comment>
<feature type="non-terminal residue" evidence="1">
    <location>
        <position position="253"/>
    </location>
</feature>
<evidence type="ECO:0000313" key="1">
    <source>
        <dbReference type="EMBL" id="CAG8804742.1"/>
    </source>
</evidence>
<organism evidence="1 2">
    <name type="scientific">Racocetra persica</name>
    <dbReference type="NCBI Taxonomy" id="160502"/>
    <lineage>
        <taxon>Eukaryota</taxon>
        <taxon>Fungi</taxon>
        <taxon>Fungi incertae sedis</taxon>
        <taxon>Mucoromycota</taxon>
        <taxon>Glomeromycotina</taxon>
        <taxon>Glomeromycetes</taxon>
        <taxon>Diversisporales</taxon>
        <taxon>Gigasporaceae</taxon>
        <taxon>Racocetra</taxon>
    </lineage>
</organism>
<proteinExistence type="predicted"/>
<gene>
    <name evidence="1" type="ORF">RPERSI_LOCUS21776</name>
</gene>
<keyword evidence="2" id="KW-1185">Reference proteome</keyword>
<protein>
    <submittedName>
        <fullName evidence="1">21479_t:CDS:1</fullName>
    </submittedName>
</protein>
<sequence length="253" mass="28449">VMDDKTVLGGGATTYNSTRAGAPVTLNSRGLSSQRLNNTDVIRIELKKIDIRPTGAQLTTYTDVKLAVWFQLNTHDICLCLNEMKDKVVIPLNQMTGFRVAEYKEIEVQLLNNFKRLYYHNNYEVKADPTNGLLEGATSLIFTAPFVAQNTLIALESAIIKYKTDCYINAQVNSSSQMYVTWVLFVERGAVVVPYDISLSSLLSLVGNKFDLQLNSERISYKNGVGEMIALRDEEDWKVAKWEAKYEKKAGVE</sequence>
<accession>A0ACA9RSC8</accession>
<dbReference type="EMBL" id="CAJVQC010064636">
    <property type="protein sequence ID" value="CAG8804742.1"/>
    <property type="molecule type" value="Genomic_DNA"/>
</dbReference>